<keyword evidence="3" id="KW-1185">Reference proteome</keyword>
<keyword evidence="1" id="KW-0812">Transmembrane</keyword>
<gene>
    <name evidence="2" type="ORF">ABIE37_004105</name>
</gene>
<keyword evidence="1" id="KW-1133">Transmembrane helix</keyword>
<sequence>MSRLRQNRPASVVLGVPAVFGWRSRLAIIVAGILLVSWGGPAASAFWGSISSGPGAVKADSVAQGAKPATAVSGANVTVSWTASTTAAGRSVTGYSIARYSSATGGTRVTATGGCAGTVAGLGCVEAGVPAGTWYYTVTPTLSLWQGSESQRSTATTPVTDTTAPLAPMVTAPAYVNQSTVGSVPISGTAEANSSVTLTVSGAGAAPVTQTVTTLASGVWTAAPFNLSAFTDGTISSSARASDAAGNTGPAGTATSTKDVVAPTVTGVQLNNGAGKTLGIAEQTDSVKLTFSEALIANTICSAWTSNTTTQTQSGNGSSQVLVNISAGDVLTVSQAGCPSLRVGSVALGGNYTDTALTFAGNNTSGSILTWNPGAKTLTITLGAGGPGTLTVAATPTPLPGYAPAAGVTDLAGNELSTTQVNSLAASRF</sequence>
<name>A0ABV2PBY7_9MICC</name>
<feature type="transmembrane region" description="Helical" evidence="1">
    <location>
        <begin position="26"/>
        <end position="47"/>
    </location>
</feature>
<evidence type="ECO:0008006" key="4">
    <source>
        <dbReference type="Google" id="ProtNLM"/>
    </source>
</evidence>
<evidence type="ECO:0000313" key="3">
    <source>
        <dbReference type="Proteomes" id="UP001549307"/>
    </source>
</evidence>
<accession>A0ABV2PBY7</accession>
<evidence type="ECO:0000256" key="1">
    <source>
        <dbReference type="SAM" id="Phobius"/>
    </source>
</evidence>
<keyword evidence="1" id="KW-0472">Membrane</keyword>
<protein>
    <recommendedName>
        <fullName evidence="4">Bacterial Ig-like domain-containing protein</fullName>
    </recommendedName>
</protein>
<dbReference type="EMBL" id="JBEPSN010000012">
    <property type="protein sequence ID" value="MET4542300.1"/>
    <property type="molecule type" value="Genomic_DNA"/>
</dbReference>
<dbReference type="Gene3D" id="2.60.40.10">
    <property type="entry name" value="Immunoglobulins"/>
    <property type="match status" value="1"/>
</dbReference>
<dbReference type="Proteomes" id="UP001549307">
    <property type="component" value="Unassembled WGS sequence"/>
</dbReference>
<comment type="caution">
    <text evidence="2">The sequence shown here is derived from an EMBL/GenBank/DDBJ whole genome shotgun (WGS) entry which is preliminary data.</text>
</comment>
<dbReference type="GeneID" id="92755031"/>
<organism evidence="2 3">
    <name type="scientific">Arthrobacter bambusae</name>
    <dbReference type="NCBI Taxonomy" id="1338426"/>
    <lineage>
        <taxon>Bacteria</taxon>
        <taxon>Bacillati</taxon>
        <taxon>Actinomycetota</taxon>
        <taxon>Actinomycetes</taxon>
        <taxon>Micrococcales</taxon>
        <taxon>Micrococcaceae</taxon>
        <taxon>Arthrobacter</taxon>
    </lineage>
</organism>
<evidence type="ECO:0000313" key="2">
    <source>
        <dbReference type="EMBL" id="MET4542300.1"/>
    </source>
</evidence>
<dbReference type="RefSeq" id="WP_354232642.1">
    <property type="nucleotide sequence ID" value="NZ_JBEPSN010000012.1"/>
</dbReference>
<reference evidence="2 3" key="1">
    <citation type="submission" date="2024-06" db="EMBL/GenBank/DDBJ databases">
        <title>Sorghum-associated microbial communities from plants grown in Nebraska, USA.</title>
        <authorList>
            <person name="Schachtman D."/>
        </authorList>
    </citation>
    <scope>NUCLEOTIDE SEQUENCE [LARGE SCALE GENOMIC DNA]</scope>
    <source>
        <strain evidence="2 3">3552</strain>
    </source>
</reference>
<proteinExistence type="predicted"/>
<dbReference type="InterPro" id="IPR013783">
    <property type="entry name" value="Ig-like_fold"/>
</dbReference>